<accession>A0ACB8QD69</accession>
<sequence length="416" mass="46799">ETAIFRNALTRSAKLEETVSELRRELEVWKLAYKTQKDEHEGTRRMVARLERNIDSLKDDNPLLVCLIDGDGTIFAQELWLQGRSGGRQAASLLTKGIIEHATSLSEGLSSRCQVWLAIYCNRKGLMDTLITNCICSSEHFEDFIHGFNEASPLFSIVDVGTGKEAADAKIKEHLRLFTRFPQAVSVYLGGSHDNGYSTAINHLVNEGLGSKLVLLKGKPLKNVDLPQLEIDGLFMARKLTNPPHLRHGSSSPKKQILDFDKFRNKVKTEDRLPTPTLRRFDPSLVRYKPQPCTYYYMTKCKTGDSCKYGHDYERTPELIAAIRQMTKLIPCTQIQKNLPCLNVNCMYGHSCPHGEKCSQYSKGTCKFKSSKLTVSCFSSFGKHTQQRAHTHLEIRSAPVLLPRLILTAISLAVLA</sequence>
<gene>
    <name evidence="1" type="ORF">K488DRAFT_56000</name>
</gene>
<dbReference type="EMBL" id="MU273665">
    <property type="protein sequence ID" value="KAI0029625.1"/>
    <property type="molecule type" value="Genomic_DNA"/>
</dbReference>
<keyword evidence="2" id="KW-1185">Reference proteome</keyword>
<proteinExistence type="predicted"/>
<comment type="caution">
    <text evidence="1">The sequence shown here is derived from an EMBL/GenBank/DDBJ whole genome shotgun (WGS) entry which is preliminary data.</text>
</comment>
<dbReference type="Proteomes" id="UP000814128">
    <property type="component" value="Unassembled WGS sequence"/>
</dbReference>
<name>A0ACB8QD69_9AGAM</name>
<protein>
    <submittedName>
        <fullName evidence="1">Uncharacterized protein</fullName>
    </submittedName>
</protein>
<evidence type="ECO:0000313" key="2">
    <source>
        <dbReference type="Proteomes" id="UP000814128"/>
    </source>
</evidence>
<evidence type="ECO:0000313" key="1">
    <source>
        <dbReference type="EMBL" id="KAI0029625.1"/>
    </source>
</evidence>
<organism evidence="1 2">
    <name type="scientific">Vararia minispora EC-137</name>
    <dbReference type="NCBI Taxonomy" id="1314806"/>
    <lineage>
        <taxon>Eukaryota</taxon>
        <taxon>Fungi</taxon>
        <taxon>Dikarya</taxon>
        <taxon>Basidiomycota</taxon>
        <taxon>Agaricomycotina</taxon>
        <taxon>Agaricomycetes</taxon>
        <taxon>Russulales</taxon>
        <taxon>Lachnocladiaceae</taxon>
        <taxon>Vararia</taxon>
    </lineage>
</organism>
<feature type="non-terminal residue" evidence="1">
    <location>
        <position position="1"/>
    </location>
</feature>
<reference evidence="1" key="1">
    <citation type="submission" date="2021-02" db="EMBL/GenBank/DDBJ databases">
        <authorList>
            <consortium name="DOE Joint Genome Institute"/>
            <person name="Ahrendt S."/>
            <person name="Looney B.P."/>
            <person name="Miyauchi S."/>
            <person name="Morin E."/>
            <person name="Drula E."/>
            <person name="Courty P.E."/>
            <person name="Chicoki N."/>
            <person name="Fauchery L."/>
            <person name="Kohler A."/>
            <person name="Kuo A."/>
            <person name="Labutti K."/>
            <person name="Pangilinan J."/>
            <person name="Lipzen A."/>
            <person name="Riley R."/>
            <person name="Andreopoulos W."/>
            <person name="He G."/>
            <person name="Johnson J."/>
            <person name="Barry K.W."/>
            <person name="Grigoriev I.V."/>
            <person name="Nagy L."/>
            <person name="Hibbett D."/>
            <person name="Henrissat B."/>
            <person name="Matheny P.B."/>
            <person name="Labbe J."/>
            <person name="Martin F."/>
        </authorList>
    </citation>
    <scope>NUCLEOTIDE SEQUENCE</scope>
    <source>
        <strain evidence="1">EC-137</strain>
    </source>
</reference>
<reference evidence="1" key="2">
    <citation type="journal article" date="2022" name="New Phytol.">
        <title>Evolutionary transition to the ectomycorrhizal habit in the genomes of a hyperdiverse lineage of mushroom-forming fungi.</title>
        <authorList>
            <person name="Looney B."/>
            <person name="Miyauchi S."/>
            <person name="Morin E."/>
            <person name="Drula E."/>
            <person name="Courty P.E."/>
            <person name="Kohler A."/>
            <person name="Kuo A."/>
            <person name="LaButti K."/>
            <person name="Pangilinan J."/>
            <person name="Lipzen A."/>
            <person name="Riley R."/>
            <person name="Andreopoulos W."/>
            <person name="He G."/>
            <person name="Johnson J."/>
            <person name="Nolan M."/>
            <person name="Tritt A."/>
            <person name="Barry K.W."/>
            <person name="Grigoriev I.V."/>
            <person name="Nagy L.G."/>
            <person name="Hibbett D."/>
            <person name="Henrissat B."/>
            <person name="Matheny P.B."/>
            <person name="Labbe J."/>
            <person name="Martin F.M."/>
        </authorList>
    </citation>
    <scope>NUCLEOTIDE SEQUENCE</scope>
    <source>
        <strain evidence="1">EC-137</strain>
    </source>
</reference>